<sequence>MGSNPLRRDSTADPDLTFALADPAMAAKGPQSSASALEHFLMTKFRTVMPPSSSNEMPFESNTLTFRTFRPYDSSASSYRSSPMSPSPPSYLSPLGGLYQNIPVTQISRPGYYITSARESANLYDPVEDFASENDTLFEEQTHFASIHHLNRRVYTYSEEDIVVELQNPNERVGFAMSGGADEDIASSVNSVVPGGFFTGEGSEWESKGLRGHLGDSRTTTINCPLLCTSEGLQNKAFRARRSSDVPSPGVVLLDAPKIEEFARGICIYIVLELAPRRISEIVGATGCRHFASSSPAERESGSIFGIRRPKSTRSLERFAYSPLRENVSRAMPQVQLPLKRPESIPLGSFRRRRRQLTNCPSTASTSSTTFGIRSPLPGFVILVARNENDRVALYGTPADRAGLCVGDEIIEVNGHSVEGREHTEIVDLIHRRLLRGSRRRPGLGAPLGDGVSRESVGRRHLTPLCASAPVDDPGAKPLRFPVLRICKSDDSGTGLRGTNPQLAVRRASPGLCEPVHFGSEMSMDIARYSTASTKRSEISLALEVVVPTEELRCGLHGPADCATASASTSSLAECSCDLVENELLVFNEFQGAKCIKSRIIQLRVRRKHDQNNEEVPAPQPLAAMRYRHSIRQRTNLLGPARRHSSAYIPEVRAEAAPPRVSDAYFVSVDKDHIKEVGKRLKRNYPGLKTYDMETVAALPSGRLPEPLSARSSNAGQMPLNQTNLQVHDEFHGVACSPNGEEIEDSGHGSSGSPTLDDQKERLRKYEEDLRKRRENDEKRAKENAFLRSSVRSSKKLQQLEASNGATKIVKPIVLGEADAANYVDQEPPETIEGYTNECYVTGEYSFREDAKPLHAEEQLGEAIPLEQVMVSANRVAEHLEQAEGRLEDSRIIRDYFSREPVQQAIQATAVHRSREMMTQQPTTSSSSELSFDQVSSEAHGNLKVVKFYKSEDSYLGATVRNDGERVIIGRVVKGGIAEKSRLLKEGDELIEVNGNDLRGRSVADVCDLLRTLSGEVTFVFVPSEEPEEATAERTSPGQKTPAPVVQHMRALFDYDPEDDFYMPCKELGLSFRRGDILHVISMADENWWQAYRDGDENHQSLAGLVPSASFQQQVIQYNREIDRDSGHLIGKEGDIFGCAKKKSTVKGKKGNGKKVANELKSKDEIVDSDQEILTYEDVSLYLSRTGRKRPIVLCGPEGVGSLELRQRLIESDKERFASAVPHTTRPKKVGEVDGVQFHFVSKARFQEDAKMGSFVEFGEFQKALYGTSVAAIKTVVEQSKSCLLSLKPESLKALRMTGLMPYVIFVAPPSLQQLRRQKEMLGQHSVKDDDLKAVLNQGKQIEMEYGHLFDTIIVNVDLDRTLKELTQVVHRIDTEPQWVPSFWVAGNNSLNGRAPK</sequence>
<dbReference type="InterPro" id="IPR001478">
    <property type="entry name" value="PDZ"/>
</dbReference>
<dbReference type="InterPro" id="IPR050716">
    <property type="entry name" value="MAGUK"/>
</dbReference>
<evidence type="ECO:0000259" key="5">
    <source>
        <dbReference type="PROSITE" id="PS50002"/>
    </source>
</evidence>
<dbReference type="InterPro" id="IPR035601">
    <property type="entry name" value="MPP5_SH3"/>
</dbReference>
<dbReference type="Pfam" id="PF17820">
    <property type="entry name" value="PDZ_6"/>
    <property type="match status" value="1"/>
</dbReference>
<dbReference type="PANTHER" id="PTHR23122">
    <property type="entry name" value="MEMBRANE-ASSOCIATED GUANYLATE KINASE MAGUK"/>
    <property type="match status" value="1"/>
</dbReference>
<dbReference type="Pfam" id="PF00595">
    <property type="entry name" value="PDZ"/>
    <property type="match status" value="1"/>
</dbReference>
<dbReference type="InterPro" id="IPR008145">
    <property type="entry name" value="GK/Ca_channel_bsu"/>
</dbReference>
<evidence type="ECO:0000256" key="2">
    <source>
        <dbReference type="ARBA" id="ARBA00022443"/>
    </source>
</evidence>
<dbReference type="SMART" id="SM00326">
    <property type="entry name" value="SH3"/>
    <property type="match status" value="1"/>
</dbReference>
<dbReference type="InterPro" id="IPR001452">
    <property type="entry name" value="SH3_domain"/>
</dbReference>
<dbReference type="SMART" id="SM00228">
    <property type="entry name" value="PDZ"/>
    <property type="match status" value="2"/>
</dbReference>
<feature type="region of interest" description="Disordered" evidence="4">
    <location>
        <begin position="911"/>
        <end position="930"/>
    </location>
</feature>
<keyword evidence="9" id="KW-1185">Reference proteome</keyword>
<dbReference type="Gene3D" id="2.30.30.40">
    <property type="entry name" value="SH3 Domains"/>
    <property type="match status" value="1"/>
</dbReference>
<evidence type="ECO:0000256" key="3">
    <source>
        <dbReference type="PROSITE-ProRule" id="PRU00192"/>
    </source>
</evidence>
<feature type="domain" description="PDZ" evidence="7">
    <location>
        <begin position="396"/>
        <end position="430"/>
    </location>
</feature>
<feature type="domain" description="PDZ" evidence="7">
    <location>
        <begin position="945"/>
        <end position="1025"/>
    </location>
</feature>
<dbReference type="Gene3D" id="3.40.50.300">
    <property type="entry name" value="P-loop containing nucleotide triphosphate hydrolases"/>
    <property type="match status" value="1"/>
</dbReference>
<dbReference type="InterPro" id="IPR008144">
    <property type="entry name" value="Guanylate_kin-like_dom"/>
</dbReference>
<evidence type="ECO:0000313" key="8">
    <source>
        <dbReference type="EMBL" id="KAK0410936.1"/>
    </source>
</evidence>
<dbReference type="EMBL" id="JAUCMV010000003">
    <property type="protein sequence ID" value="KAK0410936.1"/>
    <property type="molecule type" value="Genomic_DNA"/>
</dbReference>
<dbReference type="Pfam" id="PF07653">
    <property type="entry name" value="SH3_2"/>
    <property type="match status" value="1"/>
</dbReference>
<evidence type="ECO:0000259" key="6">
    <source>
        <dbReference type="PROSITE" id="PS50052"/>
    </source>
</evidence>
<name>A0AA39HTA3_9BILA</name>
<evidence type="ECO:0000313" key="9">
    <source>
        <dbReference type="Proteomes" id="UP001175271"/>
    </source>
</evidence>
<protein>
    <recommendedName>
        <fullName evidence="10">MAGUK p55 subfamily member 5</fullName>
    </recommendedName>
</protein>
<accession>A0AA39HTA3</accession>
<feature type="domain" description="SH3" evidence="5">
    <location>
        <begin position="1044"/>
        <end position="1116"/>
    </location>
</feature>
<evidence type="ECO:0000259" key="7">
    <source>
        <dbReference type="PROSITE" id="PS50106"/>
    </source>
</evidence>
<gene>
    <name evidence="8" type="ORF">QR680_005401</name>
</gene>
<organism evidence="8 9">
    <name type="scientific">Steinernema hermaphroditum</name>
    <dbReference type="NCBI Taxonomy" id="289476"/>
    <lineage>
        <taxon>Eukaryota</taxon>
        <taxon>Metazoa</taxon>
        <taxon>Ecdysozoa</taxon>
        <taxon>Nematoda</taxon>
        <taxon>Chromadorea</taxon>
        <taxon>Rhabditida</taxon>
        <taxon>Tylenchina</taxon>
        <taxon>Panagrolaimomorpha</taxon>
        <taxon>Strongyloidoidea</taxon>
        <taxon>Steinernematidae</taxon>
        <taxon>Steinernema</taxon>
    </lineage>
</organism>
<dbReference type="PROSITE" id="PS50106">
    <property type="entry name" value="PDZ"/>
    <property type="match status" value="2"/>
</dbReference>
<evidence type="ECO:0008006" key="10">
    <source>
        <dbReference type="Google" id="ProtNLM"/>
    </source>
</evidence>
<dbReference type="Proteomes" id="UP001175271">
    <property type="component" value="Unassembled WGS sequence"/>
</dbReference>
<feature type="domain" description="Guanylate kinase-like" evidence="6">
    <location>
        <begin position="1189"/>
        <end position="1371"/>
    </location>
</feature>
<dbReference type="SUPFAM" id="SSF50156">
    <property type="entry name" value="PDZ domain-like"/>
    <property type="match status" value="2"/>
</dbReference>
<proteinExistence type="inferred from homology"/>
<keyword evidence="2 3" id="KW-0728">SH3 domain</keyword>
<comment type="similarity">
    <text evidence="1">Belongs to the MAGUK family.</text>
</comment>
<reference evidence="8" key="1">
    <citation type="submission" date="2023-06" db="EMBL/GenBank/DDBJ databases">
        <title>Genomic analysis of the entomopathogenic nematode Steinernema hermaphroditum.</title>
        <authorList>
            <person name="Schwarz E.M."/>
            <person name="Heppert J.K."/>
            <person name="Baniya A."/>
            <person name="Schwartz H.T."/>
            <person name="Tan C.-H."/>
            <person name="Antoshechkin I."/>
            <person name="Sternberg P.W."/>
            <person name="Goodrich-Blair H."/>
            <person name="Dillman A.R."/>
        </authorList>
    </citation>
    <scope>NUCLEOTIDE SEQUENCE</scope>
    <source>
        <strain evidence="8">PS9179</strain>
        <tissue evidence="8">Whole animal</tissue>
    </source>
</reference>
<dbReference type="Pfam" id="PF00625">
    <property type="entry name" value="Guanylate_kin"/>
    <property type="match status" value="1"/>
</dbReference>
<evidence type="ECO:0000256" key="4">
    <source>
        <dbReference type="SAM" id="MobiDB-lite"/>
    </source>
</evidence>
<evidence type="ECO:0000256" key="1">
    <source>
        <dbReference type="ARBA" id="ARBA00007014"/>
    </source>
</evidence>
<dbReference type="SMART" id="SM00072">
    <property type="entry name" value="GuKc"/>
    <property type="match status" value="1"/>
</dbReference>
<dbReference type="CDD" id="cd00071">
    <property type="entry name" value="GMPK"/>
    <property type="match status" value="1"/>
</dbReference>
<comment type="caution">
    <text evidence="8">The sequence shown here is derived from an EMBL/GenBank/DDBJ whole genome shotgun (WGS) entry which is preliminary data.</text>
</comment>
<dbReference type="SUPFAM" id="SSF50044">
    <property type="entry name" value="SH3-domain"/>
    <property type="match status" value="1"/>
</dbReference>
<dbReference type="Gene3D" id="2.30.42.10">
    <property type="match status" value="2"/>
</dbReference>
<dbReference type="InterPro" id="IPR036028">
    <property type="entry name" value="SH3-like_dom_sf"/>
</dbReference>
<dbReference type="PROSITE" id="PS50052">
    <property type="entry name" value="GUANYLATE_KINASE_2"/>
    <property type="match status" value="1"/>
</dbReference>
<dbReference type="InterPro" id="IPR027417">
    <property type="entry name" value="P-loop_NTPase"/>
</dbReference>
<dbReference type="PROSITE" id="PS50002">
    <property type="entry name" value="SH3"/>
    <property type="match status" value="1"/>
</dbReference>
<dbReference type="CDD" id="cd12036">
    <property type="entry name" value="SH3_MPP5"/>
    <property type="match status" value="1"/>
</dbReference>
<dbReference type="InterPro" id="IPR036034">
    <property type="entry name" value="PDZ_sf"/>
</dbReference>
<feature type="region of interest" description="Disordered" evidence="4">
    <location>
        <begin position="735"/>
        <end position="761"/>
    </location>
</feature>
<dbReference type="InterPro" id="IPR041489">
    <property type="entry name" value="PDZ_6"/>
</dbReference>
<dbReference type="SUPFAM" id="SSF52540">
    <property type="entry name" value="P-loop containing nucleoside triphosphate hydrolases"/>
    <property type="match status" value="1"/>
</dbReference>